<dbReference type="Pfam" id="PF02190">
    <property type="entry name" value="LON_substr_bdg"/>
    <property type="match status" value="1"/>
</dbReference>
<feature type="region of interest" description="Disordered" evidence="14">
    <location>
        <begin position="67"/>
        <end position="102"/>
    </location>
</feature>
<evidence type="ECO:0000256" key="5">
    <source>
        <dbReference type="ARBA" id="ARBA00022825"/>
    </source>
</evidence>
<dbReference type="InterPro" id="IPR003111">
    <property type="entry name" value="Lon_prtase_N"/>
</dbReference>
<dbReference type="FunFam" id="1.20.5.5270:FF:000002">
    <property type="entry name" value="Lon protease homolog"/>
    <property type="match status" value="1"/>
</dbReference>
<dbReference type="InterPro" id="IPR004815">
    <property type="entry name" value="Lon_bac/euk-typ"/>
</dbReference>
<dbReference type="InterPro" id="IPR027065">
    <property type="entry name" value="Lon_Prtase"/>
</dbReference>
<dbReference type="GO" id="GO:0016887">
    <property type="term" value="F:ATP hydrolysis activity"/>
    <property type="evidence" value="ECO:0007669"/>
    <property type="project" value="UniProtKB-UniRule"/>
</dbReference>
<dbReference type="SUPFAM" id="SSF52540">
    <property type="entry name" value="P-loop containing nucleoside triphosphate hydrolases"/>
    <property type="match status" value="1"/>
</dbReference>
<dbReference type="PIRSF" id="PIRSF001174">
    <property type="entry name" value="Lon_proteas"/>
    <property type="match status" value="1"/>
</dbReference>
<proteinExistence type="inferred from homology"/>
<dbReference type="eggNOG" id="KOG2004">
    <property type="taxonomic scope" value="Eukaryota"/>
</dbReference>
<dbReference type="InterPro" id="IPR003959">
    <property type="entry name" value="ATPase_AAA_core"/>
</dbReference>
<dbReference type="InParanoid" id="A0A1U8B560"/>
<evidence type="ECO:0000256" key="11">
    <source>
        <dbReference type="PIRSR" id="PIRSR001174-2"/>
    </source>
</evidence>
<evidence type="ECO:0000259" key="15">
    <source>
        <dbReference type="PROSITE" id="PS51786"/>
    </source>
</evidence>
<dbReference type="Pfam" id="PF00004">
    <property type="entry name" value="AAA"/>
    <property type="match status" value="1"/>
</dbReference>
<comment type="similarity">
    <text evidence="8 9 12 13">Belongs to the peptidase S16 family.</text>
</comment>
<dbReference type="Gene3D" id="2.30.130.40">
    <property type="entry name" value="LON domain-like"/>
    <property type="match status" value="1"/>
</dbReference>
<keyword evidence="4 8" id="KW-0378">Hydrolase</keyword>
<feature type="short sequence motif" description="Microbody targeting signal" evidence="8">
    <location>
        <begin position="886"/>
        <end position="888"/>
    </location>
</feature>
<dbReference type="Gene3D" id="1.20.5.5270">
    <property type="match status" value="1"/>
</dbReference>
<evidence type="ECO:0000256" key="3">
    <source>
        <dbReference type="ARBA" id="ARBA00022741"/>
    </source>
</evidence>
<evidence type="ECO:0000256" key="14">
    <source>
        <dbReference type="SAM" id="MobiDB-lite"/>
    </source>
</evidence>
<evidence type="ECO:0000313" key="17">
    <source>
        <dbReference type="Proteomes" id="UP000189703"/>
    </source>
</evidence>
<dbReference type="Pfam" id="PF22667">
    <property type="entry name" value="Lon_lid"/>
    <property type="match status" value="1"/>
</dbReference>
<keyword evidence="2 8" id="KW-0645">Protease</keyword>
<dbReference type="FunCoup" id="A0A1U8B560">
    <property type="interactions" value="1484"/>
</dbReference>
<dbReference type="InterPro" id="IPR014721">
    <property type="entry name" value="Ribsml_uS5_D2-typ_fold_subgr"/>
</dbReference>
<evidence type="ECO:0000259" key="16">
    <source>
        <dbReference type="PROSITE" id="PS51787"/>
    </source>
</evidence>
<dbReference type="FunFam" id="1.20.58.1480:FF:000005">
    <property type="entry name" value="Lon protease homolog 2, peroxisomal"/>
    <property type="match status" value="1"/>
</dbReference>
<evidence type="ECO:0000256" key="1">
    <source>
        <dbReference type="ARBA" id="ARBA00004253"/>
    </source>
</evidence>
<evidence type="ECO:0000313" key="18">
    <source>
        <dbReference type="RefSeq" id="XP_010274558.1"/>
    </source>
</evidence>
<feature type="active site" evidence="8 10">
    <location>
        <position position="827"/>
    </location>
</feature>
<sequence>MVEPVELPSRLAILPFRNKVLLPGAIIRIRCTSPSSVKLVEQELWQREEKGLIGVLPVRDAAETTSVGSILSPGVGTESGDQGVKEPVSTSDSHKQDSKNQQELIHWHTRGVAARALHLSRGVEKPSGRVTYVVVLEGLCRFSVQELSARGTYYTARISRLDITKAEMEQAEQDPDLIALSRQFKATAMELISVLEQKQKTVGRTKALLETLPVHRLADIFVASFEISFEEQLSMLDSVDLKVRLSKAMELVDRHLQSIRVAEKITQKVEGQLSKSQKEFLLRQQMRAIKEELGDNDDDEDDIASLERKMQSAGMPPSVWKQAQRELRRLRKMQPQQPGYSSSRVYLELLADLPWQKISEGRELDLRAAKERLDSDHYGLVKVKQRIIEYLAVRKLKPDARGPVLCFVGPPGVGKTSLALSIAAALDRKFVRISLGGVKDEADIRGHRRTYIGSMPGRLIEGLKRVGVSNPVMLLDEIDKTGSDVRGDPASALLEVLDPEQNKTFNDHYLNVPFDLSKVIFVATANRIQPIPPPLLDRMEVIELPGYTPEEKLRIAMRYLIPRVLDQHGLSSQYLQIPESMVKLVIQRYTREAGVRNLERNLAALARAAVVRVAEQEHAVPLSKDVQQIAAPMLDARLVEGAEVEMEVMPMGVNNHEISNTFQNTFTMVVDEAMLEKVLGPPRFDDRETAERVATPGVSVGLVWTSFGGEVQFVEATTMAGKGDLHLTGQLGDVIKESAQIALTWVRARAAYLKLAAGGEINLMEGRDIHIHFPAGAVPKDGPSAGVTLVTALVSLFSQKRVRADTAMTGEMTLRGLVLPVGGIKDKVLAAHRYGIKRVILPERNLKDLAEVPSAVLSSLEILFAKRMEDVLEQAFEGGCPWRQNAKL</sequence>
<dbReference type="GO" id="GO:0016558">
    <property type="term" value="P:protein import into peroxisome matrix"/>
    <property type="evidence" value="ECO:0007669"/>
    <property type="project" value="UniProtKB-UniRule"/>
</dbReference>
<name>A0A1U8B560_NELNU</name>
<dbReference type="PANTHER" id="PTHR10046">
    <property type="entry name" value="ATP DEPENDENT LON PROTEASE FAMILY MEMBER"/>
    <property type="match status" value="1"/>
</dbReference>
<evidence type="ECO:0000256" key="12">
    <source>
        <dbReference type="PROSITE-ProRule" id="PRU01122"/>
    </source>
</evidence>
<reference evidence="18" key="1">
    <citation type="submission" date="2025-08" db="UniProtKB">
        <authorList>
            <consortium name="RefSeq"/>
        </authorList>
    </citation>
    <scope>IDENTIFICATION</scope>
</reference>
<feature type="binding site" evidence="8 11">
    <location>
        <begin position="409"/>
        <end position="416"/>
    </location>
    <ligand>
        <name>ATP</name>
        <dbReference type="ChEBI" id="CHEBI:30616"/>
    </ligand>
</feature>
<dbReference type="AlphaFoldDB" id="A0A1U8B560"/>
<dbReference type="GO" id="GO:0005782">
    <property type="term" value="C:peroxisomal matrix"/>
    <property type="evidence" value="ECO:0000318"/>
    <property type="project" value="GO_Central"/>
</dbReference>
<accession>A0A1U8B560</accession>
<evidence type="ECO:0000256" key="2">
    <source>
        <dbReference type="ARBA" id="ARBA00022670"/>
    </source>
</evidence>
<evidence type="ECO:0000256" key="4">
    <source>
        <dbReference type="ARBA" id="ARBA00022801"/>
    </source>
</evidence>
<dbReference type="InterPro" id="IPR008268">
    <property type="entry name" value="Peptidase_S16_AS"/>
</dbReference>
<dbReference type="RefSeq" id="XP_010274558.1">
    <property type="nucleotide sequence ID" value="XM_010276256.2"/>
</dbReference>
<dbReference type="OMA" id="EYFLHQQ"/>
<evidence type="ECO:0000256" key="9">
    <source>
        <dbReference type="PIRNR" id="PIRNR001174"/>
    </source>
</evidence>
<keyword evidence="5 8" id="KW-0720">Serine protease</keyword>
<evidence type="ECO:0000256" key="7">
    <source>
        <dbReference type="ARBA" id="ARBA00023140"/>
    </source>
</evidence>
<dbReference type="CDD" id="cd19500">
    <property type="entry name" value="RecA-like_Lon"/>
    <property type="match status" value="1"/>
</dbReference>
<dbReference type="GO" id="GO:0016485">
    <property type="term" value="P:protein processing"/>
    <property type="evidence" value="ECO:0000318"/>
    <property type="project" value="GO_Central"/>
</dbReference>
<dbReference type="KEGG" id="nnu:104609856"/>
<keyword evidence="17" id="KW-1185">Reference proteome</keyword>
<keyword evidence="7 8" id="KW-0576">Peroxisome</keyword>
<keyword evidence="6 8" id="KW-0067">ATP-binding</keyword>
<feature type="domain" description="Lon proteolytic" evidence="15">
    <location>
        <begin position="693"/>
        <end position="878"/>
    </location>
</feature>
<dbReference type="GeneID" id="104609856"/>
<gene>
    <name evidence="18" type="primary">LOC104609856</name>
</gene>
<dbReference type="PROSITE" id="PS51786">
    <property type="entry name" value="LON_PROTEOLYTIC"/>
    <property type="match status" value="1"/>
</dbReference>
<evidence type="ECO:0000256" key="8">
    <source>
        <dbReference type="HAMAP-Rule" id="MF_03121"/>
    </source>
</evidence>
<dbReference type="InterPro" id="IPR054594">
    <property type="entry name" value="Lon_lid"/>
</dbReference>
<dbReference type="PROSITE" id="PS51787">
    <property type="entry name" value="LON_N"/>
    <property type="match status" value="1"/>
</dbReference>
<dbReference type="NCBIfam" id="TIGR00763">
    <property type="entry name" value="lon"/>
    <property type="match status" value="1"/>
</dbReference>
<dbReference type="InterPro" id="IPR046336">
    <property type="entry name" value="Lon_prtase_N_sf"/>
</dbReference>
<evidence type="ECO:0000256" key="13">
    <source>
        <dbReference type="RuleBase" id="RU000591"/>
    </source>
</evidence>
<evidence type="ECO:0000256" key="6">
    <source>
        <dbReference type="ARBA" id="ARBA00022840"/>
    </source>
</evidence>
<dbReference type="Gene3D" id="1.20.58.1480">
    <property type="match status" value="1"/>
</dbReference>
<dbReference type="SMART" id="SM00382">
    <property type="entry name" value="AAA"/>
    <property type="match status" value="1"/>
</dbReference>
<dbReference type="OrthoDB" id="2411602at2759"/>
<comment type="subcellular location">
    <subcellularLocation>
        <location evidence="1 8">Peroxisome matrix</location>
    </subcellularLocation>
</comment>
<dbReference type="Gene3D" id="3.30.230.10">
    <property type="match status" value="1"/>
</dbReference>
<dbReference type="InterPro" id="IPR027501">
    <property type="entry name" value="Lonp2_euk"/>
</dbReference>
<feature type="active site" evidence="8 10">
    <location>
        <position position="784"/>
    </location>
</feature>
<dbReference type="Pfam" id="PF05362">
    <property type="entry name" value="Lon_C"/>
    <property type="match status" value="1"/>
</dbReference>
<dbReference type="PROSITE" id="PS01046">
    <property type="entry name" value="LON_SER"/>
    <property type="match status" value="1"/>
</dbReference>
<dbReference type="InterPro" id="IPR015947">
    <property type="entry name" value="PUA-like_sf"/>
</dbReference>
<dbReference type="Gene3D" id="1.10.8.60">
    <property type="match status" value="1"/>
</dbReference>
<dbReference type="InterPro" id="IPR008269">
    <property type="entry name" value="Lon_proteolytic"/>
</dbReference>
<comment type="function">
    <text evidence="8">ATP-dependent serine protease that mediates the selective degradation of misfolded and unassembled polypeptides in the peroxisomal matrix. Necessary for type 2 peroxisome targeting signal (PTS2)-containing protein processing and facilitates peroxisome matrix protein import.</text>
</comment>
<dbReference type="PRINTS" id="PR00830">
    <property type="entry name" value="ENDOLAPTASE"/>
</dbReference>
<dbReference type="InterPro" id="IPR020568">
    <property type="entry name" value="Ribosomal_Su5_D2-typ_SF"/>
</dbReference>
<organism evidence="17 18">
    <name type="scientific">Nelumbo nucifera</name>
    <name type="common">Sacred lotus</name>
    <dbReference type="NCBI Taxonomy" id="4432"/>
    <lineage>
        <taxon>Eukaryota</taxon>
        <taxon>Viridiplantae</taxon>
        <taxon>Streptophyta</taxon>
        <taxon>Embryophyta</taxon>
        <taxon>Tracheophyta</taxon>
        <taxon>Spermatophyta</taxon>
        <taxon>Magnoliopsida</taxon>
        <taxon>Proteales</taxon>
        <taxon>Nelumbonaceae</taxon>
        <taxon>Nelumbo</taxon>
    </lineage>
</organism>
<dbReference type="EC" id="3.4.21.-" evidence="8"/>
<dbReference type="FunFam" id="3.30.230.10:FF:000019">
    <property type="entry name" value="Lon protease homolog 2, peroxisomal"/>
    <property type="match status" value="1"/>
</dbReference>
<dbReference type="Proteomes" id="UP000189703">
    <property type="component" value="Unplaced"/>
</dbReference>
<dbReference type="GO" id="GO:0006515">
    <property type="term" value="P:protein quality control for misfolded or incompletely synthesized proteins"/>
    <property type="evidence" value="ECO:0007669"/>
    <property type="project" value="UniProtKB-UniRule"/>
</dbReference>
<dbReference type="SMART" id="SM00464">
    <property type="entry name" value="LON"/>
    <property type="match status" value="1"/>
</dbReference>
<keyword evidence="3 8" id="KW-0547">Nucleotide-binding</keyword>
<dbReference type="InterPro" id="IPR027417">
    <property type="entry name" value="P-loop_NTPase"/>
</dbReference>
<protein>
    <recommendedName>
        <fullName evidence="8">Lon protease homolog 2, peroxisomal</fullName>
        <ecNumber evidence="8">3.4.21.-</ecNumber>
    </recommendedName>
</protein>
<dbReference type="Gene3D" id="3.40.50.300">
    <property type="entry name" value="P-loop containing nucleotide triphosphate hydrolases"/>
    <property type="match status" value="1"/>
</dbReference>
<feature type="domain" description="Lon N-terminal" evidence="16">
    <location>
        <begin position="11"/>
        <end position="256"/>
    </location>
</feature>
<dbReference type="FunFam" id="3.40.50.300:FF:000651">
    <property type="entry name" value="Lon protease homolog 2, peroxisomal"/>
    <property type="match status" value="1"/>
</dbReference>
<dbReference type="GO" id="GO:0005524">
    <property type="term" value="F:ATP binding"/>
    <property type="evidence" value="ECO:0007669"/>
    <property type="project" value="UniProtKB-UniRule"/>
</dbReference>
<dbReference type="HAMAP" id="MF_03121">
    <property type="entry name" value="lonp2_euk"/>
    <property type="match status" value="1"/>
</dbReference>
<dbReference type="SUPFAM" id="SSF54211">
    <property type="entry name" value="Ribosomal protein S5 domain 2-like"/>
    <property type="match status" value="1"/>
</dbReference>
<dbReference type="STRING" id="4432.A0A1U8B560"/>
<dbReference type="GO" id="GO:0004252">
    <property type="term" value="F:serine-type endopeptidase activity"/>
    <property type="evidence" value="ECO:0007669"/>
    <property type="project" value="UniProtKB-UniRule"/>
</dbReference>
<dbReference type="InterPro" id="IPR003593">
    <property type="entry name" value="AAA+_ATPase"/>
</dbReference>
<dbReference type="GO" id="GO:0006625">
    <property type="term" value="P:protein targeting to peroxisome"/>
    <property type="evidence" value="ECO:0000318"/>
    <property type="project" value="GO_Central"/>
</dbReference>
<dbReference type="GO" id="GO:0004176">
    <property type="term" value="F:ATP-dependent peptidase activity"/>
    <property type="evidence" value="ECO:0007669"/>
    <property type="project" value="UniProtKB-UniRule"/>
</dbReference>
<evidence type="ECO:0000256" key="10">
    <source>
        <dbReference type="PIRSR" id="PIRSR001174-1"/>
    </source>
</evidence>
<dbReference type="SUPFAM" id="SSF88697">
    <property type="entry name" value="PUA domain-like"/>
    <property type="match status" value="1"/>
</dbReference>